<comment type="caution">
    <text evidence="1">The sequence shown here is derived from an EMBL/GenBank/DDBJ whole genome shotgun (WGS) entry which is preliminary data.</text>
</comment>
<dbReference type="EMBL" id="CM046399">
    <property type="protein sequence ID" value="KAI8529596.1"/>
    <property type="molecule type" value="Genomic_DNA"/>
</dbReference>
<protein>
    <submittedName>
        <fullName evidence="1">Uncharacterized protein</fullName>
    </submittedName>
</protein>
<evidence type="ECO:0000313" key="1">
    <source>
        <dbReference type="EMBL" id="KAI8529596.1"/>
    </source>
</evidence>
<dbReference type="Proteomes" id="UP001062846">
    <property type="component" value="Chromosome 12"/>
</dbReference>
<accession>A0ACC0LMV6</accession>
<keyword evidence="2" id="KW-1185">Reference proteome</keyword>
<evidence type="ECO:0000313" key="2">
    <source>
        <dbReference type="Proteomes" id="UP001062846"/>
    </source>
</evidence>
<reference evidence="1" key="1">
    <citation type="submission" date="2022-02" db="EMBL/GenBank/DDBJ databases">
        <title>Plant Genome Project.</title>
        <authorList>
            <person name="Zhang R.-G."/>
        </authorList>
    </citation>
    <scope>NUCLEOTIDE SEQUENCE</scope>
    <source>
        <strain evidence="1">AT1</strain>
    </source>
</reference>
<sequence length="325" mass="37864">MDFAGDRISQLPEPIKHHIMSFLPYRDELRTGILSKTWQNARASYPILIFLESRFEGGDLTRPTKTTERKLRFMDMVENSILKLYKRGMTLQRFVLQLVLPEHDDHNLGLRVDNWLELVSEAKVKELSLDFKSYYALNEMNNRYRPHCNLPQIIFGSKSLLTYLMLRNCTIEHLVFHASTRCDSLRELLLGKVNISDDILQKILLCCSSSLIRLELWYCLGVKNLRLSGLNKLKKVTVVESHHERLESIEIEAPSLCYFHCDVSSRRTRISLVACANLEELSIPNSFVWEQISEYVGSKFPLLKRLSIDDCSRLRRFEIDFESSS</sequence>
<proteinExistence type="predicted"/>
<organism evidence="1 2">
    <name type="scientific">Rhododendron molle</name>
    <name type="common">Chinese azalea</name>
    <name type="synonym">Azalea mollis</name>
    <dbReference type="NCBI Taxonomy" id="49168"/>
    <lineage>
        <taxon>Eukaryota</taxon>
        <taxon>Viridiplantae</taxon>
        <taxon>Streptophyta</taxon>
        <taxon>Embryophyta</taxon>
        <taxon>Tracheophyta</taxon>
        <taxon>Spermatophyta</taxon>
        <taxon>Magnoliopsida</taxon>
        <taxon>eudicotyledons</taxon>
        <taxon>Gunneridae</taxon>
        <taxon>Pentapetalae</taxon>
        <taxon>asterids</taxon>
        <taxon>Ericales</taxon>
        <taxon>Ericaceae</taxon>
        <taxon>Ericoideae</taxon>
        <taxon>Rhodoreae</taxon>
        <taxon>Rhododendron</taxon>
    </lineage>
</organism>
<gene>
    <name evidence="1" type="ORF">RHMOL_Rhmol12G0237200</name>
</gene>
<name>A0ACC0LMV6_RHOML</name>